<evidence type="ECO:0000313" key="7">
    <source>
        <dbReference type="EMBL" id="PPE06823.1"/>
    </source>
</evidence>
<keyword evidence="8" id="KW-1185">Reference proteome</keyword>
<dbReference type="InterPro" id="IPR011611">
    <property type="entry name" value="PfkB_dom"/>
</dbReference>
<evidence type="ECO:0000256" key="1">
    <source>
        <dbReference type="ARBA" id="ARBA00010688"/>
    </source>
</evidence>
<dbReference type="InterPro" id="IPR029056">
    <property type="entry name" value="Ribokinase-like"/>
</dbReference>
<accession>A0A2S5RHN4</accession>
<comment type="similarity">
    <text evidence="1">Belongs to the carbohydrate kinase PfkB family.</text>
</comment>
<comment type="caution">
    <text evidence="7">The sequence shown here is derived from an EMBL/GenBank/DDBJ whole genome shotgun (WGS) entry which is preliminary data.</text>
</comment>
<feature type="domain" description="Carbohydrate kinase PfkB" evidence="6">
    <location>
        <begin position="1"/>
        <end position="299"/>
    </location>
</feature>
<keyword evidence="5" id="KW-0067">ATP-binding</keyword>
<dbReference type="Gene3D" id="3.40.1190.20">
    <property type="match status" value="1"/>
</dbReference>
<evidence type="ECO:0000256" key="3">
    <source>
        <dbReference type="ARBA" id="ARBA00022741"/>
    </source>
</evidence>
<dbReference type="PANTHER" id="PTHR43085">
    <property type="entry name" value="HEXOKINASE FAMILY MEMBER"/>
    <property type="match status" value="1"/>
</dbReference>
<evidence type="ECO:0000313" key="8">
    <source>
        <dbReference type="Proteomes" id="UP000239785"/>
    </source>
</evidence>
<dbReference type="GO" id="GO:0016301">
    <property type="term" value="F:kinase activity"/>
    <property type="evidence" value="ECO:0007669"/>
    <property type="project" value="UniProtKB-KW"/>
</dbReference>
<evidence type="ECO:0000256" key="2">
    <source>
        <dbReference type="ARBA" id="ARBA00022679"/>
    </source>
</evidence>
<keyword evidence="3" id="KW-0547">Nucleotide-binding</keyword>
<dbReference type="SUPFAM" id="SSF53613">
    <property type="entry name" value="Ribokinase-like"/>
    <property type="match status" value="1"/>
</dbReference>
<proteinExistence type="inferred from homology"/>
<organism evidence="7 8">
    <name type="scientific">Mesoplasma corruscae</name>
    <dbReference type="NCBI Taxonomy" id="216874"/>
    <lineage>
        <taxon>Bacteria</taxon>
        <taxon>Bacillati</taxon>
        <taxon>Mycoplasmatota</taxon>
        <taxon>Mollicutes</taxon>
        <taxon>Entomoplasmatales</taxon>
        <taxon>Entomoplasmataceae</taxon>
        <taxon>Mesoplasma</taxon>
    </lineage>
</organism>
<dbReference type="AlphaFoldDB" id="A0A2S5RHN4"/>
<dbReference type="CDD" id="cd01167">
    <property type="entry name" value="bac_FRK"/>
    <property type="match status" value="1"/>
</dbReference>
<evidence type="ECO:0000256" key="5">
    <source>
        <dbReference type="ARBA" id="ARBA00022840"/>
    </source>
</evidence>
<keyword evidence="2" id="KW-0808">Transferase</keyword>
<keyword evidence="4 7" id="KW-0418">Kinase</keyword>
<sequence>MKNILSIGEVLMDVYYEEQISEIVGGASFNVSCSIGAIKNNNSYFVGALGNDKYKNEIQKFFKKYNVKDKLVQNSNVPTTIAQVTLDENKERYFKFIRNSDAEYKLNTDEIEKVLNVDFIHFGSATAFLGGNLKKSYEKLFKYAINNKIKFSFDPNFRDKLWITDKEIKEFVECCKPFIETAHLIKLSDDELRLLTDIDNQIEAVSSIASKNPKALIAVSRGSDDTLFVWKNVISYVPVASSKKLRDTTGAGDSFISKLIDEYVTNKINDQTSIDEIATIVHNANLFASKSVEHLGALTFLDFI</sequence>
<dbReference type="GO" id="GO:0005524">
    <property type="term" value="F:ATP binding"/>
    <property type="evidence" value="ECO:0007669"/>
    <property type="project" value="UniProtKB-KW"/>
</dbReference>
<reference evidence="7 8" key="1">
    <citation type="submission" date="2017-11" db="EMBL/GenBank/DDBJ databases">
        <title>Genome sequence of Mesoplasma corruscae ELCA-2 (ATCC 49579).</title>
        <authorList>
            <person name="Lo W.-S."/>
            <person name="Kuo C.-H."/>
        </authorList>
    </citation>
    <scope>NUCLEOTIDE SEQUENCE [LARGE SCALE GENOMIC DNA]</scope>
    <source>
        <strain evidence="7 8">ELCA-2</strain>
    </source>
</reference>
<dbReference type="OrthoDB" id="9813569at2"/>
<dbReference type="RefSeq" id="WP_104207981.1">
    <property type="nucleotide sequence ID" value="NZ_PHNF01000001.1"/>
</dbReference>
<protein>
    <submittedName>
        <fullName evidence="7">Fructokinase</fullName>
    </submittedName>
</protein>
<gene>
    <name evidence="7" type="primary">scrK</name>
    <name evidence="7" type="ORF">MCORR_v1c04540</name>
</gene>
<dbReference type="InterPro" id="IPR050306">
    <property type="entry name" value="PfkB_Carbo_kinase"/>
</dbReference>
<name>A0A2S5RHN4_9MOLU</name>
<evidence type="ECO:0000259" key="6">
    <source>
        <dbReference type="Pfam" id="PF00294"/>
    </source>
</evidence>
<dbReference type="Proteomes" id="UP000239785">
    <property type="component" value="Unassembled WGS sequence"/>
</dbReference>
<dbReference type="Pfam" id="PF00294">
    <property type="entry name" value="PfkB"/>
    <property type="match status" value="1"/>
</dbReference>
<dbReference type="PANTHER" id="PTHR43085:SF1">
    <property type="entry name" value="PSEUDOURIDINE KINASE-RELATED"/>
    <property type="match status" value="1"/>
</dbReference>
<evidence type="ECO:0000256" key="4">
    <source>
        <dbReference type="ARBA" id="ARBA00022777"/>
    </source>
</evidence>
<dbReference type="EMBL" id="PHNF01000001">
    <property type="protein sequence ID" value="PPE06823.1"/>
    <property type="molecule type" value="Genomic_DNA"/>
</dbReference>